<keyword evidence="3" id="KW-1185">Reference proteome</keyword>
<gene>
    <name evidence="2" type="ORF">GS03_01778</name>
</gene>
<dbReference type="Proteomes" id="UP000296862">
    <property type="component" value="Chromosome"/>
</dbReference>
<sequence>MKKALLFILFALNINAQTKDEDIKIRIVKAKLVDNVSVFGMRDLKVKNDELKKVMVKAKILSTPDNRAKLSGFSLIDNVNKIRYRLADYKGYLGVIDVAEFIPYTKFELFNEKGKKMDWEGLPEYNPAVKDYFDQFDKEGYTNVEIPVNFGTKEKPNLSIIYFGETEHEDFTAELFFVVFEKYKDLDYELYYMDKKISDIKFNNQKEKSAKAKKQSDNSDYNDE</sequence>
<name>A0A4P7PWE0_9FLAO</name>
<evidence type="ECO:0000256" key="1">
    <source>
        <dbReference type="SAM" id="MobiDB-lite"/>
    </source>
</evidence>
<reference evidence="2 3" key="1">
    <citation type="submission" date="2019-04" db="EMBL/GenBank/DDBJ databases">
        <title>Flavobacterium sp. GS03.</title>
        <authorList>
            <person name="Kim H."/>
        </authorList>
    </citation>
    <scope>NUCLEOTIDE SEQUENCE [LARGE SCALE GENOMIC DNA]</scope>
    <source>
        <strain evidence="2 3">GS03</strain>
    </source>
</reference>
<feature type="region of interest" description="Disordered" evidence="1">
    <location>
        <begin position="205"/>
        <end position="224"/>
    </location>
</feature>
<evidence type="ECO:0000313" key="2">
    <source>
        <dbReference type="EMBL" id="QBZ98273.1"/>
    </source>
</evidence>
<dbReference type="AlphaFoldDB" id="A0A4P7PWE0"/>
<evidence type="ECO:0000313" key="3">
    <source>
        <dbReference type="Proteomes" id="UP000296862"/>
    </source>
</evidence>
<feature type="compositionally biased region" description="Basic and acidic residues" evidence="1">
    <location>
        <begin position="205"/>
        <end position="217"/>
    </location>
</feature>
<dbReference type="OrthoDB" id="1426087at2"/>
<protein>
    <submittedName>
        <fullName evidence="2">Uncharacterized protein</fullName>
    </submittedName>
</protein>
<proteinExistence type="predicted"/>
<accession>A0A4P7PWE0</accession>
<organism evidence="2 3">
    <name type="scientific">Flavobacterium sangjuense</name>
    <dbReference type="NCBI Taxonomy" id="2518177"/>
    <lineage>
        <taxon>Bacteria</taxon>
        <taxon>Pseudomonadati</taxon>
        <taxon>Bacteroidota</taxon>
        <taxon>Flavobacteriia</taxon>
        <taxon>Flavobacteriales</taxon>
        <taxon>Flavobacteriaceae</taxon>
        <taxon>Flavobacterium</taxon>
    </lineage>
</organism>
<dbReference type="RefSeq" id="WP_136152179.1">
    <property type="nucleotide sequence ID" value="NZ_CP038810.1"/>
</dbReference>
<dbReference type="KEGG" id="fsn:GS03_01778"/>
<dbReference type="EMBL" id="CP038810">
    <property type="protein sequence ID" value="QBZ98273.1"/>
    <property type="molecule type" value="Genomic_DNA"/>
</dbReference>